<keyword evidence="4 11" id="KW-0808">Transferase</keyword>
<keyword evidence="5" id="KW-0547">Nucleotide-binding</keyword>
<keyword evidence="9" id="KW-0812">Transmembrane</keyword>
<feature type="domain" description="Signal transduction histidine kinase HWE region" evidence="10">
    <location>
        <begin position="424"/>
        <end position="514"/>
    </location>
</feature>
<feature type="compositionally biased region" description="Polar residues" evidence="8">
    <location>
        <begin position="1"/>
        <end position="14"/>
    </location>
</feature>
<sequence length="631" mass="68585">MAQSGSCSTAGTRNSRAKGVSPAGRRFAPFLAYSNRIGASPEFKFEPAIVCHPRSPRLRNPTRSHGGKRHRAGPRNEVADSNPQLKAPVDTPCDVKLETDGGEVKAEAKAVTMINWFKTPTNPRWAWFYFLMFGGTYSVLCIFGALTANDKILSLIWPANPFMLGMLMRFSLLALPLGWVACLAGFAIAIPIIGCGLMTGAGLAAYNFGVVVIGYVLLSRLDRVDQRLQRLTSVFYLLFAVGAASIFAGIVGSIMIGPLFHDPAAVSSFRYWFSVELINQLAFLPIILSYPEGRKWGRRQLPQPTFHDQAPIIVLVLSVVTGIFFGGVGALAFPVPALLWCAISYRVFLTALLTFAFCIWAIMATTLGYIDVSHVDQSLVLSISMGAALITLGPLIISTTTATRNEILDQLRQLAAEREIVANELDHRIKNLFALVNGLISLSVRGKPEMKPLADTLRNRLVALHHAHGLVRIRTGTASSDAAGGFTSLKEFIGTLLRPYEDGEDKHFVVDGDEVFIHGRTVTPLALVFHELATNSTKYGALNDPDGALGVHISRGIDDLRIKWIERVPVKTGYSDAADSGFGSKLLDLTINKQLQGSYARTYPEGGMDIEIILPGKLFGDIPSNPSLLSS</sequence>
<dbReference type="AlphaFoldDB" id="Q1QG18"/>
<dbReference type="Proteomes" id="UP000001953">
    <property type="component" value="Plasmid 1"/>
</dbReference>
<proteinExistence type="predicted"/>
<feature type="transmembrane region" description="Helical" evidence="9">
    <location>
        <begin position="170"/>
        <end position="194"/>
    </location>
</feature>
<evidence type="ECO:0000256" key="2">
    <source>
        <dbReference type="ARBA" id="ARBA00012438"/>
    </source>
</evidence>
<evidence type="ECO:0000256" key="3">
    <source>
        <dbReference type="ARBA" id="ARBA00022553"/>
    </source>
</evidence>
<keyword evidence="3" id="KW-0597">Phosphoprotein</keyword>
<evidence type="ECO:0000256" key="6">
    <source>
        <dbReference type="ARBA" id="ARBA00022777"/>
    </source>
</evidence>
<keyword evidence="9" id="KW-1133">Transmembrane helix</keyword>
<feature type="region of interest" description="Disordered" evidence="8">
    <location>
        <begin position="54"/>
        <end position="92"/>
    </location>
</feature>
<keyword evidence="12" id="KW-1185">Reference proteome</keyword>
<evidence type="ECO:0000256" key="4">
    <source>
        <dbReference type="ARBA" id="ARBA00022679"/>
    </source>
</evidence>
<comment type="catalytic activity">
    <reaction evidence="1">
        <text>ATP + protein L-histidine = ADP + protein N-phospho-L-histidine.</text>
        <dbReference type="EC" id="2.7.13.3"/>
    </reaction>
</comment>
<feature type="transmembrane region" description="Helical" evidence="9">
    <location>
        <begin position="271"/>
        <end position="291"/>
    </location>
</feature>
<feature type="transmembrane region" description="Helical" evidence="9">
    <location>
        <begin position="345"/>
        <end position="367"/>
    </location>
</feature>
<feature type="compositionally biased region" description="Basic residues" evidence="8">
    <location>
        <begin position="54"/>
        <end position="73"/>
    </location>
</feature>
<feature type="transmembrane region" description="Helical" evidence="9">
    <location>
        <begin position="312"/>
        <end position="333"/>
    </location>
</feature>
<keyword evidence="11" id="KW-0614">Plasmid</keyword>
<dbReference type="Pfam" id="PF07536">
    <property type="entry name" value="HWE_HK"/>
    <property type="match status" value="1"/>
</dbReference>
<protein>
    <recommendedName>
        <fullName evidence="2">histidine kinase</fullName>
        <ecNumber evidence="2">2.7.13.3</ecNumber>
    </recommendedName>
</protein>
<evidence type="ECO:0000256" key="1">
    <source>
        <dbReference type="ARBA" id="ARBA00000085"/>
    </source>
</evidence>
<dbReference type="EC" id="2.7.13.3" evidence="2"/>
<reference evidence="12" key="1">
    <citation type="submission" date="2006-03" db="EMBL/GenBank/DDBJ databases">
        <title>Complete sequence of plasmid 1 of Nitrobacter hamburgensis X14.</title>
        <authorList>
            <consortium name="US DOE Joint Genome Institute"/>
            <person name="Copeland A."/>
            <person name="Lucas S."/>
            <person name="Lapidus A."/>
            <person name="Barry K."/>
            <person name="Detter J.C."/>
            <person name="Glavina del Rio T."/>
            <person name="Hammon N."/>
            <person name="Israni S."/>
            <person name="Dalin E."/>
            <person name="Tice H."/>
            <person name="Pitluck S."/>
            <person name="Chain P."/>
            <person name="Malfatti S."/>
            <person name="Shin M."/>
            <person name="Vergez L."/>
            <person name="Schmutz J."/>
            <person name="Larimer F."/>
            <person name="Land M."/>
            <person name="Hauser L."/>
            <person name="Kyrpides N."/>
            <person name="Ivanova N."/>
            <person name="Ward B."/>
            <person name="Arp D."/>
            <person name="Klotz M."/>
            <person name="Stein L."/>
            <person name="O'Mullan G."/>
            <person name="Starkenburg S."/>
            <person name="Sayavedra L."/>
            <person name="Poret-Peterson A.T."/>
            <person name="Gentry M.E."/>
            <person name="Bruce D."/>
            <person name="Richardson P."/>
        </authorList>
    </citation>
    <scope>NUCLEOTIDE SEQUENCE [LARGE SCALE GENOMIC DNA]</scope>
    <source>
        <strain evidence="12">DSM 10229 / NCIMB 13809 / X14</strain>
        <plasmid evidence="12">Plasmid pNITHX1</plasmid>
    </source>
</reference>
<keyword evidence="7" id="KW-0067">ATP-binding</keyword>
<feature type="transmembrane region" description="Helical" evidence="9">
    <location>
        <begin position="126"/>
        <end position="149"/>
    </location>
</feature>
<geneLocation type="plasmid" evidence="12">
    <name>pNITHX1</name>
</geneLocation>
<name>Q1QG18_NITHX</name>
<evidence type="ECO:0000256" key="8">
    <source>
        <dbReference type="SAM" id="MobiDB-lite"/>
    </source>
</evidence>
<evidence type="ECO:0000313" key="12">
    <source>
        <dbReference type="Proteomes" id="UP000001953"/>
    </source>
</evidence>
<organism evidence="11 12">
    <name type="scientific">Nitrobacter hamburgensis (strain DSM 10229 / NCIMB 13809 / X14)</name>
    <dbReference type="NCBI Taxonomy" id="323097"/>
    <lineage>
        <taxon>Bacteria</taxon>
        <taxon>Pseudomonadati</taxon>
        <taxon>Pseudomonadota</taxon>
        <taxon>Alphaproteobacteria</taxon>
        <taxon>Hyphomicrobiales</taxon>
        <taxon>Nitrobacteraceae</taxon>
        <taxon>Nitrobacter</taxon>
    </lineage>
</organism>
<feature type="transmembrane region" description="Helical" evidence="9">
    <location>
        <begin position="233"/>
        <end position="259"/>
    </location>
</feature>
<dbReference type="KEGG" id="nha:Nham_4209"/>
<evidence type="ECO:0000259" key="10">
    <source>
        <dbReference type="SMART" id="SM00911"/>
    </source>
</evidence>
<evidence type="ECO:0000256" key="9">
    <source>
        <dbReference type="SAM" id="Phobius"/>
    </source>
</evidence>
<dbReference type="GO" id="GO:0005524">
    <property type="term" value="F:ATP binding"/>
    <property type="evidence" value="ECO:0007669"/>
    <property type="project" value="UniProtKB-KW"/>
</dbReference>
<feature type="region of interest" description="Disordered" evidence="8">
    <location>
        <begin position="1"/>
        <end position="21"/>
    </location>
</feature>
<gene>
    <name evidence="11" type="ordered locus">Nham_4209</name>
</gene>
<dbReference type="GO" id="GO:0004673">
    <property type="term" value="F:protein histidine kinase activity"/>
    <property type="evidence" value="ECO:0007669"/>
    <property type="project" value="UniProtKB-EC"/>
</dbReference>
<evidence type="ECO:0000313" key="11">
    <source>
        <dbReference type="EMBL" id="ABE64829.1"/>
    </source>
</evidence>
<feature type="transmembrane region" description="Helical" evidence="9">
    <location>
        <begin position="379"/>
        <end position="397"/>
    </location>
</feature>
<dbReference type="InterPro" id="IPR011102">
    <property type="entry name" value="Sig_transdc_His_kinase_HWE"/>
</dbReference>
<dbReference type="SMART" id="SM00911">
    <property type="entry name" value="HWE_HK"/>
    <property type="match status" value="1"/>
</dbReference>
<dbReference type="PANTHER" id="PTHR41523">
    <property type="entry name" value="TWO-COMPONENT SYSTEM SENSOR PROTEIN"/>
    <property type="match status" value="1"/>
</dbReference>
<keyword evidence="9" id="KW-0472">Membrane</keyword>
<evidence type="ECO:0000256" key="5">
    <source>
        <dbReference type="ARBA" id="ARBA00022741"/>
    </source>
</evidence>
<evidence type="ECO:0000256" key="7">
    <source>
        <dbReference type="ARBA" id="ARBA00022840"/>
    </source>
</evidence>
<dbReference type="PANTHER" id="PTHR41523:SF8">
    <property type="entry name" value="ETHYLENE RESPONSE SENSOR PROTEIN"/>
    <property type="match status" value="1"/>
</dbReference>
<dbReference type="EMBL" id="CP000320">
    <property type="protein sequence ID" value="ABE64829.1"/>
    <property type="molecule type" value="Genomic_DNA"/>
</dbReference>
<accession>Q1QG18</accession>
<dbReference type="HOGENOM" id="CLU_474732_0_0_5"/>
<feature type="transmembrane region" description="Helical" evidence="9">
    <location>
        <begin position="200"/>
        <end position="221"/>
    </location>
</feature>
<keyword evidence="6 11" id="KW-0418">Kinase</keyword>